<accession>A0A2N9F3A9</accession>
<dbReference type="AlphaFoldDB" id="A0A2N9F3A9"/>
<gene>
    <name evidence="1" type="ORF">FSB_LOCUS9362</name>
</gene>
<reference evidence="1" key="1">
    <citation type="submission" date="2018-02" db="EMBL/GenBank/DDBJ databases">
        <authorList>
            <person name="Cohen D.B."/>
            <person name="Kent A.D."/>
        </authorList>
    </citation>
    <scope>NUCLEOTIDE SEQUENCE</scope>
</reference>
<protein>
    <recommendedName>
        <fullName evidence="2">Reverse transcriptase domain-containing protein</fullName>
    </recommendedName>
</protein>
<evidence type="ECO:0000313" key="1">
    <source>
        <dbReference type="EMBL" id="SPC81480.1"/>
    </source>
</evidence>
<evidence type="ECO:0008006" key="2">
    <source>
        <dbReference type="Google" id="ProtNLM"/>
    </source>
</evidence>
<name>A0A2N9F3A9_FAGSY</name>
<dbReference type="EMBL" id="OIVN01000518">
    <property type="protein sequence ID" value="SPC81480.1"/>
    <property type="molecule type" value="Genomic_DNA"/>
</dbReference>
<organism evidence="1">
    <name type="scientific">Fagus sylvatica</name>
    <name type="common">Beechnut</name>
    <dbReference type="NCBI Taxonomy" id="28930"/>
    <lineage>
        <taxon>Eukaryota</taxon>
        <taxon>Viridiplantae</taxon>
        <taxon>Streptophyta</taxon>
        <taxon>Embryophyta</taxon>
        <taxon>Tracheophyta</taxon>
        <taxon>Spermatophyta</taxon>
        <taxon>Magnoliopsida</taxon>
        <taxon>eudicotyledons</taxon>
        <taxon>Gunneridae</taxon>
        <taxon>Pentapetalae</taxon>
        <taxon>rosids</taxon>
        <taxon>fabids</taxon>
        <taxon>Fagales</taxon>
        <taxon>Fagaceae</taxon>
        <taxon>Fagus</taxon>
    </lineage>
</organism>
<dbReference type="PANTHER" id="PTHR33116:SF78">
    <property type="entry name" value="OS12G0587133 PROTEIN"/>
    <property type="match status" value="1"/>
</dbReference>
<sequence>MGGRQMVDSVLIANECLDSWLKGGIPGILCKLDIEKAHDHVNWNCLIHLLGRMGFGSKWQVLSCFEAATRLKVNLAKSEMVPIGEIGNLLVLADILCCWIGKFPMNYLGMPLGSNFKALSIWNPIIEKIERWLAGWKRLYLSKGVWLRDLRNSNGISFGVGNGEESKHNLVRWDIMCCPIDKGGLGIHMFVPLNQALLGKWLWRFGVEENSVVETSDGSPS</sequence>
<proteinExistence type="predicted"/>
<dbReference type="PANTHER" id="PTHR33116">
    <property type="entry name" value="REVERSE TRANSCRIPTASE ZINC-BINDING DOMAIN-CONTAINING PROTEIN-RELATED-RELATED"/>
    <property type="match status" value="1"/>
</dbReference>